<evidence type="ECO:0000256" key="8">
    <source>
        <dbReference type="ARBA" id="ARBA00022777"/>
    </source>
</evidence>
<reference evidence="12 13" key="1">
    <citation type="submission" date="2024-02" db="EMBL/GenBank/DDBJ databases">
        <authorList>
            <person name="Chen Y."/>
            <person name="Shah S."/>
            <person name="Dougan E. K."/>
            <person name="Thang M."/>
            <person name="Chan C."/>
        </authorList>
    </citation>
    <scope>NUCLEOTIDE SEQUENCE [LARGE SCALE GENOMIC DNA]</scope>
</reference>
<dbReference type="SUPFAM" id="SSF55469">
    <property type="entry name" value="FMN-dependent nitroreductase-like"/>
    <property type="match status" value="1"/>
</dbReference>
<dbReference type="InterPro" id="IPR002173">
    <property type="entry name" value="Carboh/pur_kinase_PfkB_CS"/>
</dbReference>
<keyword evidence="9" id="KW-0067">ATP-binding</keyword>
<dbReference type="PANTHER" id="PTHR45769">
    <property type="entry name" value="ADENOSINE KINASE"/>
    <property type="match status" value="1"/>
</dbReference>
<dbReference type="PRINTS" id="PR00989">
    <property type="entry name" value="ADENOKINASE"/>
</dbReference>
<comment type="pathway">
    <text evidence="2">Purine metabolism; AMP biosynthesis via salvage pathway; AMP from adenosine: step 1/1.</text>
</comment>
<organism evidence="12 13">
    <name type="scientific">Durusdinium trenchii</name>
    <dbReference type="NCBI Taxonomy" id="1381693"/>
    <lineage>
        <taxon>Eukaryota</taxon>
        <taxon>Sar</taxon>
        <taxon>Alveolata</taxon>
        <taxon>Dinophyceae</taxon>
        <taxon>Suessiales</taxon>
        <taxon>Symbiodiniaceae</taxon>
        <taxon>Durusdinium</taxon>
    </lineage>
</organism>
<dbReference type="Pfam" id="PF00881">
    <property type="entry name" value="Nitroreductase"/>
    <property type="match status" value="1"/>
</dbReference>
<evidence type="ECO:0000256" key="4">
    <source>
        <dbReference type="ARBA" id="ARBA00012119"/>
    </source>
</evidence>
<dbReference type="CDD" id="cd02136">
    <property type="entry name" value="PnbA_NfnB-like"/>
    <property type="match status" value="1"/>
</dbReference>
<dbReference type="EMBL" id="CAXAMN010024995">
    <property type="protein sequence ID" value="CAK9091620.1"/>
    <property type="molecule type" value="Genomic_DNA"/>
</dbReference>
<dbReference type="InterPro" id="IPR002110">
    <property type="entry name" value="Ankyrin_rpt"/>
</dbReference>
<evidence type="ECO:0000256" key="9">
    <source>
        <dbReference type="ARBA" id="ARBA00022840"/>
    </source>
</evidence>
<dbReference type="SUPFAM" id="SSF48403">
    <property type="entry name" value="Ankyrin repeat"/>
    <property type="match status" value="1"/>
</dbReference>
<dbReference type="EC" id="2.7.1.20" evidence="4"/>
<dbReference type="PROSITE" id="PS00584">
    <property type="entry name" value="PFKB_KINASES_2"/>
    <property type="match status" value="1"/>
</dbReference>
<dbReference type="Gene3D" id="1.25.40.20">
    <property type="entry name" value="Ankyrin repeat-containing domain"/>
    <property type="match status" value="1"/>
</dbReference>
<dbReference type="InterPro" id="IPR011611">
    <property type="entry name" value="PfkB_dom"/>
</dbReference>
<proteinExistence type="inferred from homology"/>
<evidence type="ECO:0000256" key="2">
    <source>
        <dbReference type="ARBA" id="ARBA00004801"/>
    </source>
</evidence>
<evidence type="ECO:0000259" key="10">
    <source>
        <dbReference type="Pfam" id="PF00294"/>
    </source>
</evidence>
<dbReference type="SUPFAM" id="SSF53613">
    <property type="entry name" value="Ribokinase-like"/>
    <property type="match status" value="1"/>
</dbReference>
<sequence length="697" mass="76227">MDVAEALRERCTCRAFLPRAVSVELLERLLETANRAPSGGNTQPWHLYVLTGKHLQALTEAVMKHFGSGTMSPLEYKVYPSKGDLPDDLHKAYMSRRIKVAQDMWDLMGVQREDQAARAKALVENFRFWGAPVGMVVTVDRGGDKNAWGHTGMFLQSLALLAVQYGLATAMLEAWGNLGSCVYDTLNIAMDREVVWCGVALGYADPGSKLSTMPTERRPLGELCRFQGFDAWPCRFQASHISDFDGCSTSGLLAHPDRQVVEFVLDARYGDDEAVQEALKAGVEASLNGHLEVVKALVATKANPNVCNEFGKRPFDEAFSKSYSEICEALASVTQFEEPEANDKEPLLMRGGGTPEESPVIVSIGNPVLEITAKVPQETLDKYGLQHGEALSGDEQKDMKHDQLLQELEKMEQAKYVAGGATQNSIRVAQWMLQEAKMTADLGCVGDDAYGRRLTEVCQQEGVVTRYMVDPARTSTCAVAIVDKKRTSVARPGAHEHYKVSHLKEPENFNLLKSAKIVYCSGSLLPVSVESVELASKVTEMSKSTYCLNLALVQMPSHRAVLEKALPYCDVLFGNQTEARAYAEAAGWETQDVDFIATRLSLVPMATKPPRQVVITQGAEPIVVAVRGVISRHEVVPLSEEQIVDSYGAGDAFVGGFLAAMARKHSIAACCQAGSYAAATVMQHWGCTFPAKPEYCL</sequence>
<keyword evidence="5" id="KW-0808">Transferase</keyword>
<evidence type="ECO:0000313" key="13">
    <source>
        <dbReference type="Proteomes" id="UP001642484"/>
    </source>
</evidence>
<dbReference type="Gene3D" id="3.40.1190.20">
    <property type="match status" value="1"/>
</dbReference>
<dbReference type="InterPro" id="IPR029056">
    <property type="entry name" value="Ribokinase-like"/>
</dbReference>
<evidence type="ECO:0000256" key="3">
    <source>
        <dbReference type="ARBA" id="ARBA00010688"/>
    </source>
</evidence>
<dbReference type="InterPro" id="IPR036770">
    <property type="entry name" value="Ankyrin_rpt-contain_sf"/>
</dbReference>
<keyword evidence="7" id="KW-0547">Nucleotide-binding</keyword>
<comment type="caution">
    <text evidence="12">The sequence shown here is derived from an EMBL/GenBank/DDBJ whole genome shotgun (WGS) entry which is preliminary data.</text>
</comment>
<feature type="domain" description="Carbohydrate kinase PfkB" evidence="10">
    <location>
        <begin position="405"/>
        <end position="690"/>
    </location>
</feature>
<protein>
    <recommendedName>
        <fullName evidence="4">adenosine kinase</fullName>
        <ecNumber evidence="4">2.7.1.20</ecNumber>
    </recommendedName>
</protein>
<evidence type="ECO:0000259" key="11">
    <source>
        <dbReference type="Pfam" id="PF00881"/>
    </source>
</evidence>
<name>A0ABP0QTJ5_9DINO</name>
<evidence type="ECO:0000313" key="12">
    <source>
        <dbReference type="EMBL" id="CAK9091620.1"/>
    </source>
</evidence>
<dbReference type="Proteomes" id="UP001642484">
    <property type="component" value="Unassembled WGS sequence"/>
</dbReference>
<dbReference type="Gene3D" id="3.30.1110.10">
    <property type="match status" value="1"/>
</dbReference>
<dbReference type="InterPro" id="IPR001805">
    <property type="entry name" value="Adenokinase"/>
</dbReference>
<dbReference type="PANTHER" id="PTHR45769:SF3">
    <property type="entry name" value="ADENOSINE KINASE"/>
    <property type="match status" value="1"/>
</dbReference>
<comment type="cofactor">
    <cofactor evidence="1">
        <name>Mg(2+)</name>
        <dbReference type="ChEBI" id="CHEBI:18420"/>
    </cofactor>
</comment>
<keyword evidence="6" id="KW-0660">Purine salvage</keyword>
<comment type="similarity">
    <text evidence="3">Belongs to the carbohydrate kinase PfkB family.</text>
</comment>
<dbReference type="Gene3D" id="3.40.109.10">
    <property type="entry name" value="NADH Oxidase"/>
    <property type="match status" value="1"/>
</dbReference>
<accession>A0ABP0QTJ5</accession>
<evidence type="ECO:0000256" key="6">
    <source>
        <dbReference type="ARBA" id="ARBA00022726"/>
    </source>
</evidence>
<dbReference type="Pfam" id="PF00294">
    <property type="entry name" value="PfkB"/>
    <property type="match status" value="1"/>
</dbReference>
<dbReference type="Pfam" id="PF13637">
    <property type="entry name" value="Ank_4"/>
    <property type="match status" value="1"/>
</dbReference>
<evidence type="ECO:0000256" key="7">
    <source>
        <dbReference type="ARBA" id="ARBA00022741"/>
    </source>
</evidence>
<dbReference type="CDD" id="cd01168">
    <property type="entry name" value="adenosine_kinase"/>
    <property type="match status" value="1"/>
</dbReference>
<keyword evidence="13" id="KW-1185">Reference proteome</keyword>
<feature type="domain" description="Nitroreductase" evidence="11">
    <location>
        <begin position="7"/>
        <end position="203"/>
    </location>
</feature>
<dbReference type="InterPro" id="IPR029479">
    <property type="entry name" value="Nitroreductase"/>
</dbReference>
<keyword evidence="8" id="KW-0418">Kinase</keyword>
<dbReference type="InterPro" id="IPR000415">
    <property type="entry name" value="Nitroreductase-like"/>
</dbReference>
<gene>
    <name evidence="12" type="ORF">CCMP2556_LOCUS43912</name>
</gene>
<evidence type="ECO:0000256" key="5">
    <source>
        <dbReference type="ARBA" id="ARBA00022679"/>
    </source>
</evidence>
<evidence type="ECO:0000256" key="1">
    <source>
        <dbReference type="ARBA" id="ARBA00001946"/>
    </source>
</evidence>